<evidence type="ECO:0000313" key="12">
    <source>
        <dbReference type="Proteomes" id="UP000001551"/>
    </source>
</evidence>
<feature type="transmembrane region" description="Helical" evidence="10">
    <location>
        <begin position="6"/>
        <end position="25"/>
    </location>
</feature>
<reference evidence="11 12" key="1">
    <citation type="submission" date="2010-12" db="EMBL/GenBank/DDBJ databases">
        <title>Complete sequence of Ethanoligenens harbinense YUAN-3.</title>
        <authorList>
            <person name="Lucas S."/>
            <person name="Copeland A."/>
            <person name="Lapidus A."/>
            <person name="Cheng J.-F."/>
            <person name="Bruce D."/>
            <person name="Goodwin L."/>
            <person name="Pitluck S."/>
            <person name="Chertkov O."/>
            <person name="Misra M."/>
            <person name="Detter J.C."/>
            <person name="Han C."/>
            <person name="Tapia R."/>
            <person name="Land M."/>
            <person name="Hauser L."/>
            <person name="Jeffries C."/>
            <person name="Kyrpides N."/>
            <person name="Ivanova N."/>
            <person name="Mikhailova N."/>
            <person name="Wang A."/>
            <person name="Mouttaki H."/>
            <person name="He Z."/>
            <person name="Zhou J."/>
            <person name="Hemme C.L."/>
            <person name="Woyke T."/>
        </authorList>
    </citation>
    <scope>NUCLEOTIDE SEQUENCE [LARGE SCALE GENOMIC DNA]</scope>
    <source>
        <strain evidence="12">DSM 18485 / JCM 12961 / CGMCC 1.5033 / YUAN-3</strain>
    </source>
</reference>
<keyword evidence="11" id="KW-0969">Cilium</keyword>
<comment type="function">
    <text evidence="1 10">Role in flagellar biosynthesis.</text>
</comment>
<evidence type="ECO:0000256" key="10">
    <source>
        <dbReference type="RuleBase" id="RU362071"/>
    </source>
</evidence>
<feature type="transmembrane region" description="Helical" evidence="10">
    <location>
        <begin position="125"/>
        <end position="147"/>
    </location>
</feature>
<dbReference type="KEGG" id="eha:Ethha_2561"/>
<dbReference type="PRINTS" id="PR00953">
    <property type="entry name" value="TYPE3IMRPROT"/>
</dbReference>
<dbReference type="HOGENOM" id="CLU_063626_2_1_9"/>
<keyword evidence="7 10" id="KW-0472">Membrane</keyword>
<keyword evidence="4 10" id="KW-1003">Cell membrane</keyword>
<dbReference type="PANTHER" id="PTHR30065">
    <property type="entry name" value="FLAGELLAR BIOSYNTHETIC PROTEIN FLIR"/>
    <property type="match status" value="1"/>
</dbReference>
<dbReference type="AlphaFoldDB" id="E6U6I4"/>
<dbReference type="Pfam" id="PF01311">
    <property type="entry name" value="Bac_export_1"/>
    <property type="match status" value="1"/>
</dbReference>
<protein>
    <recommendedName>
        <fullName evidence="3 9">Flagellar biosynthetic protein FliR</fullName>
    </recommendedName>
</protein>
<dbReference type="GO" id="GO:0009425">
    <property type="term" value="C:bacterial-type flagellum basal body"/>
    <property type="evidence" value="ECO:0007669"/>
    <property type="project" value="UniProtKB-SubCell"/>
</dbReference>
<dbReference type="GO" id="GO:0005886">
    <property type="term" value="C:plasma membrane"/>
    <property type="evidence" value="ECO:0007669"/>
    <property type="project" value="UniProtKB-SubCell"/>
</dbReference>
<dbReference type="NCBIfam" id="TIGR01400">
    <property type="entry name" value="fliR"/>
    <property type="match status" value="1"/>
</dbReference>
<dbReference type="Proteomes" id="UP000001551">
    <property type="component" value="Chromosome"/>
</dbReference>
<comment type="subcellular location">
    <subcellularLocation>
        <location evidence="10">Cell membrane</location>
        <topology evidence="10">Multi-pass membrane protein</topology>
    </subcellularLocation>
    <subcellularLocation>
        <location evidence="10">Bacterial flagellum basal body</location>
    </subcellularLocation>
</comment>
<keyword evidence="12" id="KW-1185">Reference proteome</keyword>
<dbReference type="EMBL" id="CP002400">
    <property type="protein sequence ID" value="ADU28054.1"/>
    <property type="molecule type" value="Genomic_DNA"/>
</dbReference>
<evidence type="ECO:0000256" key="1">
    <source>
        <dbReference type="ARBA" id="ARBA00002578"/>
    </source>
</evidence>
<dbReference type="eggNOG" id="COG1684">
    <property type="taxonomic scope" value="Bacteria"/>
</dbReference>
<accession>E6U6I4</accession>
<gene>
    <name evidence="11" type="ordered locus">Ethha_2561</name>
</gene>
<dbReference type="InterPro" id="IPR006303">
    <property type="entry name" value="FliR"/>
</dbReference>
<dbReference type="GO" id="GO:0044780">
    <property type="term" value="P:bacterial-type flagellum assembly"/>
    <property type="evidence" value="ECO:0007669"/>
    <property type="project" value="UniProtKB-UniRule"/>
</dbReference>
<evidence type="ECO:0000256" key="3">
    <source>
        <dbReference type="ARBA" id="ARBA00021717"/>
    </source>
</evidence>
<organism evidence="11 12">
    <name type="scientific">Ethanoligenens harbinense (strain DSM 18485 / JCM 12961 / CGMCC 1.5033 / YUAN-3)</name>
    <dbReference type="NCBI Taxonomy" id="663278"/>
    <lineage>
        <taxon>Bacteria</taxon>
        <taxon>Bacillati</taxon>
        <taxon>Bacillota</taxon>
        <taxon>Clostridia</taxon>
        <taxon>Eubacteriales</taxon>
        <taxon>Oscillospiraceae</taxon>
        <taxon>Ethanoligenens</taxon>
    </lineage>
</organism>
<keyword evidence="6 10" id="KW-1133">Transmembrane helix</keyword>
<evidence type="ECO:0000256" key="2">
    <source>
        <dbReference type="ARBA" id="ARBA00009772"/>
    </source>
</evidence>
<dbReference type="RefSeq" id="WP_013486397.1">
    <property type="nucleotide sequence ID" value="NC_014828.1"/>
</dbReference>
<evidence type="ECO:0000256" key="6">
    <source>
        <dbReference type="ARBA" id="ARBA00022989"/>
    </source>
</evidence>
<proteinExistence type="inferred from homology"/>
<feature type="transmembrane region" description="Helical" evidence="10">
    <location>
        <begin position="37"/>
        <end position="57"/>
    </location>
</feature>
<evidence type="ECO:0000256" key="8">
    <source>
        <dbReference type="ARBA" id="ARBA00023143"/>
    </source>
</evidence>
<keyword evidence="5 10" id="KW-0812">Transmembrane</keyword>
<dbReference type="PANTHER" id="PTHR30065:SF1">
    <property type="entry name" value="SURFACE PRESENTATION OF ANTIGENS PROTEIN SPAR"/>
    <property type="match status" value="1"/>
</dbReference>
<dbReference type="STRING" id="663278.Ethha_2561"/>
<evidence type="ECO:0000256" key="5">
    <source>
        <dbReference type="ARBA" id="ARBA00022692"/>
    </source>
</evidence>
<dbReference type="GO" id="GO:0006605">
    <property type="term" value="P:protein targeting"/>
    <property type="evidence" value="ECO:0007669"/>
    <property type="project" value="UniProtKB-UniRule"/>
</dbReference>
<feature type="transmembrane region" description="Helical" evidence="10">
    <location>
        <begin position="153"/>
        <end position="172"/>
    </location>
</feature>
<comment type="similarity">
    <text evidence="2 10">Belongs to the FliR/MopE/SpaR family.</text>
</comment>
<keyword evidence="11" id="KW-0966">Cell projection</keyword>
<evidence type="ECO:0000313" key="11">
    <source>
        <dbReference type="EMBL" id="ADU28054.1"/>
    </source>
</evidence>
<evidence type="ECO:0000256" key="9">
    <source>
        <dbReference type="NCBIfam" id="TIGR01400"/>
    </source>
</evidence>
<sequence>MTITTGLNIDLFLLVFLRVTGMMLFNPIFGRTSVPAILKVGFSLLTAFLIVPTLHGVQVQMSGPVNFIVAGLLEFSIGFGIGVLVNQMFGIVAIAGEYIDMQLGLSMAQIYDPSMGASMPVVGSFYNLVLLLVFFAGNAHLSLFAMLADSFHVVAPGAAGITPGAAQFVVNMGGDMLEMGLRMAIPIIAVELICVVAIGLIMRAVPSINIFAFGIQIQAIVGIVVLLVAVPVTVSMCNGLVTFLLEKVAAFIRLLA</sequence>
<name>E6U6I4_ETHHY</name>
<evidence type="ECO:0000256" key="4">
    <source>
        <dbReference type="ARBA" id="ARBA00022475"/>
    </source>
</evidence>
<evidence type="ECO:0000256" key="7">
    <source>
        <dbReference type="ARBA" id="ARBA00023136"/>
    </source>
</evidence>
<keyword evidence="11" id="KW-0282">Flagellum</keyword>
<keyword evidence="8 10" id="KW-0975">Bacterial flagellum</keyword>
<feature type="transmembrane region" description="Helical" evidence="10">
    <location>
        <begin position="217"/>
        <end position="245"/>
    </location>
</feature>
<feature type="transmembrane region" description="Helical" evidence="10">
    <location>
        <begin position="184"/>
        <end position="205"/>
    </location>
</feature>
<dbReference type="InterPro" id="IPR002010">
    <property type="entry name" value="T3SS_IM_R"/>
</dbReference>